<dbReference type="AlphaFoldDB" id="A0A8H6VMT9"/>
<gene>
    <name evidence="2" type="ORF">HII31_04809</name>
</gene>
<reference evidence="2" key="1">
    <citation type="submission" date="2020-04" db="EMBL/GenBank/DDBJ databases">
        <title>Draft genome resource of the tomato pathogen Pseudocercospora fuligena.</title>
        <authorList>
            <person name="Zaccaron A."/>
        </authorList>
    </citation>
    <scope>NUCLEOTIDE SEQUENCE</scope>
    <source>
        <strain evidence="2">PF001</strain>
    </source>
</reference>
<evidence type="ECO:0000313" key="3">
    <source>
        <dbReference type="Proteomes" id="UP000660729"/>
    </source>
</evidence>
<evidence type="ECO:0000256" key="1">
    <source>
        <dbReference type="ARBA" id="ARBA00006765"/>
    </source>
</evidence>
<comment type="caution">
    <text evidence="2">The sequence shown here is derived from an EMBL/GenBank/DDBJ whole genome shotgun (WGS) entry which is preliminary data.</text>
</comment>
<evidence type="ECO:0000313" key="2">
    <source>
        <dbReference type="EMBL" id="KAF7193919.1"/>
    </source>
</evidence>
<protein>
    <submittedName>
        <fullName evidence="2">Putative peroxygenase 3</fullName>
    </submittedName>
</protein>
<dbReference type="OrthoDB" id="640742at2759"/>
<keyword evidence="3" id="KW-1185">Reference proteome</keyword>
<sequence length="138" mass="16066">MSYPTLPKGKILPDIWLRIYLNNIHKDKHGSDSNTYDSEGRFRPQQFEDFFAKYDHGSKGGLDLYDLARAHKGQRILMDPFGWSGSFFEWVALYLLIWPENGIMTKEDIRASYDGSLFQKKADEYARKHKQINGTARS</sequence>
<dbReference type="PANTHER" id="PTHR31495:SF0">
    <property type="entry name" value="BINDING PROTEIN CALEOSIN, PUTATIVE (AFU_ORTHOLOGUE AFUA_5G13750)-RELATED"/>
    <property type="match status" value="1"/>
</dbReference>
<dbReference type="GO" id="GO:0004497">
    <property type="term" value="F:monooxygenase activity"/>
    <property type="evidence" value="ECO:0007669"/>
    <property type="project" value="TreeGrafter"/>
</dbReference>
<accession>A0A8H6VMT9</accession>
<dbReference type="Proteomes" id="UP000660729">
    <property type="component" value="Unassembled WGS sequence"/>
</dbReference>
<dbReference type="GO" id="GO:0005509">
    <property type="term" value="F:calcium ion binding"/>
    <property type="evidence" value="ECO:0007669"/>
    <property type="project" value="TreeGrafter"/>
</dbReference>
<name>A0A8H6VMT9_9PEZI</name>
<comment type="similarity">
    <text evidence="1">Belongs to the caleosin family.</text>
</comment>
<dbReference type="InterPro" id="IPR007736">
    <property type="entry name" value="Caleosin-related"/>
</dbReference>
<organism evidence="2 3">
    <name type="scientific">Pseudocercospora fuligena</name>
    <dbReference type="NCBI Taxonomy" id="685502"/>
    <lineage>
        <taxon>Eukaryota</taxon>
        <taxon>Fungi</taxon>
        <taxon>Dikarya</taxon>
        <taxon>Ascomycota</taxon>
        <taxon>Pezizomycotina</taxon>
        <taxon>Dothideomycetes</taxon>
        <taxon>Dothideomycetidae</taxon>
        <taxon>Mycosphaerellales</taxon>
        <taxon>Mycosphaerellaceae</taxon>
        <taxon>Pseudocercospora</taxon>
    </lineage>
</organism>
<dbReference type="EMBL" id="JABCIY010000070">
    <property type="protein sequence ID" value="KAF7193919.1"/>
    <property type="molecule type" value="Genomic_DNA"/>
</dbReference>
<proteinExistence type="inferred from homology"/>
<dbReference type="PANTHER" id="PTHR31495">
    <property type="entry name" value="PEROXYGENASE 3-RELATED"/>
    <property type="match status" value="1"/>
</dbReference>
<dbReference type="Pfam" id="PF05042">
    <property type="entry name" value="Caleosin"/>
    <property type="match status" value="1"/>
</dbReference>